<dbReference type="AlphaFoldDB" id="A0A4R2GX25"/>
<reference evidence="1 2" key="1">
    <citation type="journal article" date="2015" name="Stand. Genomic Sci.">
        <title>Genomic Encyclopedia of Bacterial and Archaeal Type Strains, Phase III: the genomes of soil and plant-associated and newly described type strains.</title>
        <authorList>
            <person name="Whitman W.B."/>
            <person name="Woyke T."/>
            <person name="Klenk H.P."/>
            <person name="Zhou Y."/>
            <person name="Lilburn T.G."/>
            <person name="Beck B.J."/>
            <person name="De Vos P."/>
            <person name="Vandamme P."/>
            <person name="Eisen J.A."/>
            <person name="Garrity G."/>
            <person name="Hugenholtz P."/>
            <person name="Kyrpides N.C."/>
        </authorList>
    </citation>
    <scope>NUCLEOTIDE SEQUENCE [LARGE SCALE GENOMIC DNA]</scope>
    <source>
        <strain evidence="1 2">VKM Ac-2572</strain>
    </source>
</reference>
<comment type="caution">
    <text evidence="1">The sequence shown here is derived from an EMBL/GenBank/DDBJ whole genome shotgun (WGS) entry which is preliminary data.</text>
</comment>
<organism evidence="1 2">
    <name type="scientific">Kribbella steppae</name>
    <dbReference type="NCBI Taxonomy" id="2512223"/>
    <lineage>
        <taxon>Bacteria</taxon>
        <taxon>Bacillati</taxon>
        <taxon>Actinomycetota</taxon>
        <taxon>Actinomycetes</taxon>
        <taxon>Propionibacteriales</taxon>
        <taxon>Kribbellaceae</taxon>
        <taxon>Kribbella</taxon>
    </lineage>
</organism>
<dbReference type="Proteomes" id="UP000294508">
    <property type="component" value="Unassembled WGS sequence"/>
</dbReference>
<sequence>MPTSDHGSTYAPQVLHELWEDPDDDAGYSLTLCLAGPRGEAARSLLSPSARLTWSLEAESHFQAMTLYYEHMGWGLYTSRDERDLPTYAELGWEDEGEG</sequence>
<gene>
    <name evidence="1" type="ORF">EV652_121112</name>
</gene>
<protein>
    <submittedName>
        <fullName evidence="1">Uncharacterized protein</fullName>
    </submittedName>
</protein>
<dbReference type="EMBL" id="SLWN01000021">
    <property type="protein sequence ID" value="TCO15739.1"/>
    <property type="molecule type" value="Genomic_DNA"/>
</dbReference>
<evidence type="ECO:0000313" key="1">
    <source>
        <dbReference type="EMBL" id="TCO15739.1"/>
    </source>
</evidence>
<name>A0A4R2GX25_9ACTN</name>
<accession>A0A4R2GX25</accession>
<proteinExistence type="predicted"/>
<keyword evidence="2" id="KW-1185">Reference proteome</keyword>
<evidence type="ECO:0000313" key="2">
    <source>
        <dbReference type="Proteomes" id="UP000294508"/>
    </source>
</evidence>